<feature type="non-terminal residue" evidence="1">
    <location>
        <position position="1"/>
    </location>
</feature>
<evidence type="ECO:0000313" key="1">
    <source>
        <dbReference type="EMBL" id="RDY03197.1"/>
    </source>
</evidence>
<evidence type="ECO:0000313" key="2">
    <source>
        <dbReference type="Proteomes" id="UP000257109"/>
    </source>
</evidence>
<accession>A0A371HK92</accession>
<comment type="caution">
    <text evidence="1">The sequence shown here is derived from an EMBL/GenBank/DDBJ whole genome shotgun (WGS) entry which is preliminary data.</text>
</comment>
<dbReference type="AlphaFoldDB" id="A0A371HK92"/>
<protein>
    <recommendedName>
        <fullName evidence="3">Copia protein</fullName>
    </recommendedName>
</protein>
<dbReference type="EMBL" id="QJKJ01002363">
    <property type="protein sequence ID" value="RDY03197.1"/>
    <property type="molecule type" value="Genomic_DNA"/>
</dbReference>
<name>A0A371HK92_MUCPR</name>
<sequence length="134" mass="15396">MLNPRTPPMTTDLKLIAESDELFEDATFYISVVGGLQHVTIIRPEMSFVVNEMLMIENLHPNITFTWGLIWFHECRSTSVATANISWLDYLLHELQVPQFRTPIIYCDNLSGVVMAANPVLHPRTKHFELDLLI</sequence>
<keyword evidence="2" id="KW-1185">Reference proteome</keyword>
<organism evidence="1 2">
    <name type="scientific">Mucuna pruriens</name>
    <name type="common">Velvet bean</name>
    <name type="synonym">Dolichos pruriens</name>
    <dbReference type="NCBI Taxonomy" id="157652"/>
    <lineage>
        <taxon>Eukaryota</taxon>
        <taxon>Viridiplantae</taxon>
        <taxon>Streptophyta</taxon>
        <taxon>Embryophyta</taxon>
        <taxon>Tracheophyta</taxon>
        <taxon>Spermatophyta</taxon>
        <taxon>Magnoliopsida</taxon>
        <taxon>eudicotyledons</taxon>
        <taxon>Gunneridae</taxon>
        <taxon>Pentapetalae</taxon>
        <taxon>rosids</taxon>
        <taxon>fabids</taxon>
        <taxon>Fabales</taxon>
        <taxon>Fabaceae</taxon>
        <taxon>Papilionoideae</taxon>
        <taxon>50 kb inversion clade</taxon>
        <taxon>NPAAA clade</taxon>
        <taxon>indigoferoid/millettioid clade</taxon>
        <taxon>Phaseoleae</taxon>
        <taxon>Mucuna</taxon>
    </lineage>
</organism>
<dbReference type="PANTHER" id="PTHR11439">
    <property type="entry name" value="GAG-POL-RELATED RETROTRANSPOSON"/>
    <property type="match status" value="1"/>
</dbReference>
<dbReference type="PANTHER" id="PTHR11439:SF463">
    <property type="entry name" value="REVERSE TRANSCRIPTASE TY1_COPIA-TYPE DOMAIN-CONTAINING PROTEIN"/>
    <property type="match status" value="1"/>
</dbReference>
<evidence type="ECO:0008006" key="3">
    <source>
        <dbReference type="Google" id="ProtNLM"/>
    </source>
</evidence>
<reference evidence="1" key="1">
    <citation type="submission" date="2018-05" db="EMBL/GenBank/DDBJ databases">
        <title>Draft genome of Mucuna pruriens seed.</title>
        <authorList>
            <person name="Nnadi N.E."/>
            <person name="Vos R."/>
            <person name="Hasami M.H."/>
            <person name="Devisetty U.K."/>
            <person name="Aguiy J.C."/>
        </authorList>
    </citation>
    <scope>NUCLEOTIDE SEQUENCE [LARGE SCALE GENOMIC DNA]</scope>
    <source>
        <strain evidence="1">JCA_2017</strain>
    </source>
</reference>
<proteinExistence type="predicted"/>
<dbReference type="Proteomes" id="UP000257109">
    <property type="component" value="Unassembled WGS sequence"/>
</dbReference>
<dbReference type="OrthoDB" id="1192411at2759"/>
<gene>
    <name evidence="1" type="ORF">CR513_13247</name>
</gene>